<organism evidence="4 5">
    <name type="scientific">Pseudomonas monteilii</name>
    <dbReference type="NCBI Taxonomy" id="76759"/>
    <lineage>
        <taxon>Bacteria</taxon>
        <taxon>Pseudomonadati</taxon>
        <taxon>Pseudomonadota</taxon>
        <taxon>Gammaproteobacteria</taxon>
        <taxon>Pseudomonadales</taxon>
        <taxon>Pseudomonadaceae</taxon>
        <taxon>Pseudomonas</taxon>
    </lineage>
</organism>
<proteinExistence type="predicted"/>
<evidence type="ECO:0000313" key="4">
    <source>
        <dbReference type="EMBL" id="QHB28766.1"/>
    </source>
</evidence>
<dbReference type="Gene3D" id="3.40.50.720">
    <property type="entry name" value="NAD(P)-binding Rossmann-like Domain"/>
    <property type="match status" value="1"/>
</dbReference>
<dbReference type="Pfam" id="PF01370">
    <property type="entry name" value="Epimerase"/>
    <property type="match status" value="1"/>
</dbReference>
<dbReference type="InterPro" id="IPR036291">
    <property type="entry name" value="NAD(P)-bd_dom_sf"/>
</dbReference>
<dbReference type="SUPFAM" id="SSF51735">
    <property type="entry name" value="NAD(P)-binding Rossmann-fold domains"/>
    <property type="match status" value="1"/>
</dbReference>
<evidence type="ECO:0000256" key="2">
    <source>
        <dbReference type="ARBA" id="ARBA00023277"/>
    </source>
</evidence>
<name>A0AAE6RD15_9PSED</name>
<evidence type="ECO:0000256" key="1">
    <source>
        <dbReference type="ARBA" id="ARBA00022857"/>
    </source>
</evidence>
<keyword evidence="1" id="KW-0521">NADP</keyword>
<dbReference type="Gene3D" id="3.90.25.10">
    <property type="entry name" value="UDP-galactose 4-epimerase, domain 1"/>
    <property type="match status" value="1"/>
</dbReference>
<dbReference type="Proteomes" id="UP000464593">
    <property type="component" value="Chromosome"/>
</dbReference>
<dbReference type="EMBL" id="CP040324">
    <property type="protein sequence ID" value="QHB28766.1"/>
    <property type="molecule type" value="Genomic_DNA"/>
</dbReference>
<keyword evidence="2" id="KW-0119">Carbohydrate metabolism</keyword>
<feature type="domain" description="NAD-dependent epimerase/dehydratase" evidence="3">
    <location>
        <begin position="4"/>
        <end position="199"/>
    </location>
</feature>
<dbReference type="RefSeq" id="WP_159266387.1">
    <property type="nucleotide sequence ID" value="NZ_CP040324.1"/>
</dbReference>
<evidence type="ECO:0000259" key="3">
    <source>
        <dbReference type="Pfam" id="PF01370"/>
    </source>
</evidence>
<dbReference type="PANTHER" id="PTHR43103:SF3">
    <property type="entry name" value="ADP-L-GLYCERO-D-MANNO-HEPTOSE-6-EPIMERASE"/>
    <property type="match status" value="1"/>
</dbReference>
<sequence>MLTLITGAGGFVGSALIEHLLCDAGPDDCILASDLSFSQPATDPRVQHVVGGLTERKVLEQLLSRPADRIFHLATVAGRQSVDNFALGKATNLDATIELLEGIRRQGHCPRFVFASSAAVFSSPWPAEINDATLPNPGISYATHKLVGEHLINDYSRAGFLDGLSLRLPGIIARPAGSQTMLSAFLSDVFYAARAHQPFTLPMAAEAGTWVMSVKTCVENLAHAARLTGELRDRRNWTLPALYLQMHALIDALAECYGDEVRQLITCQTNSAVEAIFRQPPLTADGARRLGFIGDDSVQMLIRNVISANPALTLA</sequence>
<dbReference type="AlphaFoldDB" id="A0AAE6RD15"/>
<gene>
    <name evidence="4" type="ORF">TCK1_3420</name>
</gene>
<evidence type="ECO:0000313" key="5">
    <source>
        <dbReference type="Proteomes" id="UP000464593"/>
    </source>
</evidence>
<reference evidence="4 5" key="1">
    <citation type="submission" date="2019-05" db="EMBL/GenBank/DDBJ databases">
        <title>Complete genome sequence of Pseudomonas Pseudomonas resinovorans.</title>
        <authorList>
            <person name="Chen H.-P."/>
        </authorList>
    </citation>
    <scope>NUCLEOTIDE SEQUENCE [LARGE SCALE GENOMIC DNA]</scope>
    <source>
        <strain evidence="4 5">TCU-CK1</strain>
    </source>
</reference>
<dbReference type="PANTHER" id="PTHR43103">
    <property type="entry name" value="NUCLEOSIDE-DIPHOSPHATE-SUGAR EPIMERASE"/>
    <property type="match status" value="1"/>
</dbReference>
<protein>
    <recommendedName>
        <fullName evidence="3">NAD-dependent epimerase/dehydratase domain-containing protein</fullName>
    </recommendedName>
</protein>
<accession>A0AAE6RD15</accession>
<dbReference type="InterPro" id="IPR001509">
    <property type="entry name" value="Epimerase_deHydtase"/>
</dbReference>